<protein>
    <recommendedName>
        <fullName evidence="2">DUF6816 domain-containing protein</fullName>
    </recommendedName>
</protein>
<feature type="signal peptide" evidence="1">
    <location>
        <begin position="1"/>
        <end position="19"/>
    </location>
</feature>
<keyword evidence="1" id="KW-0732">Signal</keyword>
<evidence type="ECO:0000256" key="1">
    <source>
        <dbReference type="SAM" id="SignalP"/>
    </source>
</evidence>
<dbReference type="EMBL" id="JADEVV010000010">
    <property type="protein sequence ID" value="MBE9253273.1"/>
    <property type="molecule type" value="Genomic_DNA"/>
</dbReference>
<sequence length="256" mass="28694">MLFLCNLLWLVAARAPAGAESLPDRWDAYPQWSNLPILEQRKGEIRYPEWFAGTWQVTSTLTEQLAPLAPDIVSPGFAKNGAYLEQPIKFPVRFIDQTPLPEFNWALSDLVNNTPVIVPDRRFNAEAITQAYLGKDGEDIHITVQVKEQPSPRLVTVFPQHQRLVSTVLGYSQSSPDPDHFLATELTNQQFIAGGTQYLNQVETTTAYYHLGPGKISASQVTAVYLSPTDPDYFAASHHPIALYRYELTLEALPEP</sequence>
<evidence type="ECO:0000313" key="4">
    <source>
        <dbReference type="Proteomes" id="UP000658720"/>
    </source>
</evidence>
<dbReference type="Pfam" id="PF20670">
    <property type="entry name" value="DUF6816"/>
    <property type="match status" value="1"/>
</dbReference>
<name>A0ABR9VPH1_9SYNC</name>
<feature type="domain" description="DUF6816" evidence="2">
    <location>
        <begin position="43"/>
        <end position="251"/>
    </location>
</feature>
<reference evidence="3 4" key="1">
    <citation type="submission" date="2020-10" db="EMBL/GenBank/DDBJ databases">
        <authorList>
            <person name="Castelo-Branco R."/>
            <person name="Eusebio N."/>
            <person name="Adriana R."/>
            <person name="Vieira A."/>
            <person name="Brugerolle De Fraissinette N."/>
            <person name="Rezende De Castro R."/>
            <person name="Schneider M.P."/>
            <person name="Vasconcelos V."/>
            <person name="Leao P.N."/>
        </authorList>
    </citation>
    <scope>NUCLEOTIDE SEQUENCE [LARGE SCALE GENOMIC DNA]</scope>
    <source>
        <strain evidence="3 4">LEGE 00031</strain>
    </source>
</reference>
<comment type="caution">
    <text evidence="3">The sequence shown here is derived from an EMBL/GenBank/DDBJ whole genome shotgun (WGS) entry which is preliminary data.</text>
</comment>
<accession>A0ABR9VPH1</accession>
<dbReference type="InterPro" id="IPR049213">
    <property type="entry name" value="DUF6816"/>
</dbReference>
<evidence type="ECO:0000313" key="3">
    <source>
        <dbReference type="EMBL" id="MBE9253273.1"/>
    </source>
</evidence>
<proteinExistence type="predicted"/>
<keyword evidence="4" id="KW-1185">Reference proteome</keyword>
<organism evidence="3 4">
    <name type="scientific">Synechocystis salina LEGE 00031</name>
    <dbReference type="NCBI Taxonomy" id="1828736"/>
    <lineage>
        <taxon>Bacteria</taxon>
        <taxon>Bacillati</taxon>
        <taxon>Cyanobacteriota</taxon>
        <taxon>Cyanophyceae</taxon>
        <taxon>Synechococcales</taxon>
        <taxon>Merismopediaceae</taxon>
        <taxon>Synechocystis</taxon>
    </lineage>
</organism>
<dbReference type="Proteomes" id="UP000658720">
    <property type="component" value="Unassembled WGS sequence"/>
</dbReference>
<feature type="chain" id="PRO_5046700291" description="DUF6816 domain-containing protein" evidence="1">
    <location>
        <begin position="20"/>
        <end position="256"/>
    </location>
</feature>
<gene>
    <name evidence="3" type="ORF">IQ217_05225</name>
</gene>
<evidence type="ECO:0000259" key="2">
    <source>
        <dbReference type="Pfam" id="PF20670"/>
    </source>
</evidence>